<evidence type="ECO:0000313" key="2">
    <source>
        <dbReference type="Proteomes" id="UP000030689"/>
    </source>
</evidence>
<dbReference type="KEGG" id="eus:EUTSA_v10027591mg"/>
<gene>
    <name evidence="1" type="ORF">EUTSA_v10027591mg</name>
</gene>
<organism evidence="1 2">
    <name type="scientific">Eutrema salsugineum</name>
    <name type="common">Saltwater cress</name>
    <name type="synonym">Sisymbrium salsugineum</name>
    <dbReference type="NCBI Taxonomy" id="72664"/>
    <lineage>
        <taxon>Eukaryota</taxon>
        <taxon>Viridiplantae</taxon>
        <taxon>Streptophyta</taxon>
        <taxon>Embryophyta</taxon>
        <taxon>Tracheophyta</taxon>
        <taxon>Spermatophyta</taxon>
        <taxon>Magnoliopsida</taxon>
        <taxon>eudicotyledons</taxon>
        <taxon>Gunneridae</taxon>
        <taxon>Pentapetalae</taxon>
        <taxon>rosids</taxon>
        <taxon>malvids</taxon>
        <taxon>Brassicales</taxon>
        <taxon>Brassicaceae</taxon>
        <taxon>Eutremeae</taxon>
        <taxon>Eutrema</taxon>
    </lineage>
</organism>
<evidence type="ECO:0000313" key="1">
    <source>
        <dbReference type="EMBL" id="ESQ56291.1"/>
    </source>
</evidence>
<accession>V4P9F0</accession>
<reference evidence="1 2" key="1">
    <citation type="journal article" date="2013" name="Front. Plant Sci.">
        <title>The Reference Genome of the Halophytic Plant Eutrema salsugineum.</title>
        <authorList>
            <person name="Yang R."/>
            <person name="Jarvis D.E."/>
            <person name="Chen H."/>
            <person name="Beilstein M.A."/>
            <person name="Grimwood J."/>
            <person name="Jenkins J."/>
            <person name="Shu S."/>
            <person name="Prochnik S."/>
            <person name="Xin M."/>
            <person name="Ma C."/>
            <person name="Schmutz J."/>
            <person name="Wing R.A."/>
            <person name="Mitchell-Olds T."/>
            <person name="Schumaker K.S."/>
            <person name="Wang X."/>
        </authorList>
    </citation>
    <scope>NUCLEOTIDE SEQUENCE [LARGE SCALE GENOMIC DNA]</scope>
</reference>
<name>V4P9F0_EUTSA</name>
<sequence length="104" mass="12125">MRVQIDQLLSHKKRTMVKITKEATGYQVLKAAKIKVKKKVEDGKAFSEFQGMWLLKEKDMAMKERIQKVGLLDSLIAKKELLSKYEEALKKNSFKRCCLEKNSF</sequence>
<dbReference type="EMBL" id="KI517384">
    <property type="protein sequence ID" value="ESQ56291.1"/>
    <property type="molecule type" value="Genomic_DNA"/>
</dbReference>
<dbReference type="Gramene" id="ESQ56291">
    <property type="protein sequence ID" value="ESQ56291"/>
    <property type="gene ID" value="EUTSA_v10027591mg"/>
</dbReference>
<protein>
    <submittedName>
        <fullName evidence="1">Uncharacterized protein</fullName>
    </submittedName>
</protein>
<dbReference type="Proteomes" id="UP000030689">
    <property type="component" value="Unassembled WGS sequence"/>
</dbReference>
<dbReference type="AlphaFoldDB" id="V4P9F0"/>
<keyword evidence="2" id="KW-1185">Reference proteome</keyword>
<proteinExistence type="predicted"/>